<dbReference type="PANTHER" id="PTHR11406">
    <property type="entry name" value="PHOSPHOGLYCERATE KINASE"/>
    <property type="match status" value="1"/>
</dbReference>
<proteinExistence type="inferred from homology"/>
<protein>
    <recommendedName>
        <fullName evidence="6 12">Phosphoglycerate kinase</fullName>
        <ecNumber evidence="5 12">2.7.2.3</ecNumber>
    </recommendedName>
</protein>
<comment type="catalytic activity">
    <reaction evidence="1 12 15">
        <text>(2R)-3-phosphoglycerate + ATP = (2R)-3-phospho-glyceroyl phosphate + ADP</text>
        <dbReference type="Rhea" id="RHEA:14801"/>
        <dbReference type="ChEBI" id="CHEBI:30616"/>
        <dbReference type="ChEBI" id="CHEBI:57604"/>
        <dbReference type="ChEBI" id="CHEBI:58272"/>
        <dbReference type="ChEBI" id="CHEBI:456216"/>
        <dbReference type="EC" id="2.7.2.3"/>
    </reaction>
</comment>
<dbReference type="RefSeq" id="WP_094325112.1">
    <property type="nucleotide sequence ID" value="NZ_CP022347.1"/>
</dbReference>
<evidence type="ECO:0000256" key="9">
    <source>
        <dbReference type="ARBA" id="ARBA00022777"/>
    </source>
</evidence>
<evidence type="ECO:0000256" key="7">
    <source>
        <dbReference type="ARBA" id="ARBA00022679"/>
    </source>
</evidence>
<evidence type="ECO:0000256" key="2">
    <source>
        <dbReference type="ARBA" id="ARBA00004838"/>
    </source>
</evidence>
<comment type="subunit">
    <text evidence="4 12">Monomer.</text>
</comment>
<feature type="binding site" evidence="12">
    <location>
        <position position="42"/>
    </location>
    <ligand>
        <name>substrate</name>
    </ligand>
</feature>
<dbReference type="EMBL" id="CP022347">
    <property type="protein sequence ID" value="ASQ30345.1"/>
    <property type="molecule type" value="Genomic_DNA"/>
</dbReference>
<comment type="pathway">
    <text evidence="2 12">Carbohydrate degradation; glycolysis; pyruvate from D-glyceraldehyde 3-phosphate: step 2/5.</text>
</comment>
<dbReference type="Pfam" id="PF00162">
    <property type="entry name" value="PGK"/>
    <property type="match status" value="1"/>
</dbReference>
<feature type="binding site" evidence="12 14">
    <location>
        <position position="331"/>
    </location>
    <ligand>
        <name>ATP</name>
        <dbReference type="ChEBI" id="CHEBI:30616"/>
    </ligand>
</feature>
<dbReference type="GO" id="GO:0005829">
    <property type="term" value="C:cytosol"/>
    <property type="evidence" value="ECO:0007669"/>
    <property type="project" value="TreeGrafter"/>
</dbReference>
<name>A0A222MWS2_9BACT</name>
<evidence type="ECO:0000313" key="17">
    <source>
        <dbReference type="Proteomes" id="UP000201169"/>
    </source>
</evidence>
<feature type="binding site" evidence="12 13">
    <location>
        <begin position="65"/>
        <end position="68"/>
    </location>
    <ligand>
        <name>substrate</name>
    </ligand>
</feature>
<dbReference type="FunFam" id="3.40.50.1260:FF:000003">
    <property type="entry name" value="Phosphoglycerate kinase"/>
    <property type="match status" value="1"/>
</dbReference>
<sequence>MLDEKNEIISIKDIDLAGKKVLIRCDFNVPQDEFLNITDDRRIRSAIPTIRYCLDNGCAVILASHLGRPKEISSKYSLEPVAKRLARLLKKEVLLAKDIVGEDAKTKAKNLPASEILMLENLRFEKGETKNDENLAKELASMAEIYINDAFGVCHRAHASVEAITNFFDDDKKAAGFLLLKEIEFAENLIKKPARPFVAIVGGSKVSGKLQALTNLLPRVDKLIIGGGMAFTFLKALGYDIGNSLLEEDLIEEANKILIKGKNLGVKIYLPVDVVSAQTCSQDAMIHFSPCQEIPNGYMGLDIGPASVRLFKEVISDAHTIWWNGPMGVFEIDKFSKGSIKMSHYIAESHATTVIGGGDTADVVARAGDADEMTFISTGGGASLELIEGKELPGVKPLRIKQ</sequence>
<dbReference type="SUPFAM" id="SSF53748">
    <property type="entry name" value="Phosphoglycerate kinase"/>
    <property type="match status" value="1"/>
</dbReference>
<feature type="binding site" evidence="12 14">
    <location>
        <position position="209"/>
    </location>
    <ligand>
        <name>ATP</name>
        <dbReference type="ChEBI" id="CHEBI:30616"/>
    </ligand>
</feature>
<comment type="subcellular location">
    <subcellularLocation>
        <location evidence="12">Cytoplasm</location>
    </subcellularLocation>
</comment>
<evidence type="ECO:0000256" key="5">
    <source>
        <dbReference type="ARBA" id="ARBA00013061"/>
    </source>
</evidence>
<comment type="similarity">
    <text evidence="3 12 15">Belongs to the phosphoglycerate kinase family.</text>
</comment>
<evidence type="ECO:0000313" key="16">
    <source>
        <dbReference type="EMBL" id="ASQ30345.1"/>
    </source>
</evidence>
<feature type="binding site" evidence="13">
    <location>
        <position position="123"/>
    </location>
    <ligand>
        <name>(2R)-3-phosphoglycerate</name>
        <dbReference type="ChEBI" id="CHEBI:58272"/>
    </ligand>
</feature>
<evidence type="ECO:0000256" key="12">
    <source>
        <dbReference type="HAMAP-Rule" id="MF_00145"/>
    </source>
</evidence>
<dbReference type="PANTHER" id="PTHR11406:SF23">
    <property type="entry name" value="PHOSPHOGLYCERATE KINASE 1, CHLOROPLASTIC-RELATED"/>
    <property type="match status" value="1"/>
</dbReference>
<evidence type="ECO:0000256" key="8">
    <source>
        <dbReference type="ARBA" id="ARBA00022741"/>
    </source>
</evidence>
<evidence type="ECO:0000256" key="6">
    <source>
        <dbReference type="ARBA" id="ARBA00016471"/>
    </source>
</evidence>
<dbReference type="HAMAP" id="MF_00145">
    <property type="entry name" value="Phosphoglyc_kinase"/>
    <property type="match status" value="1"/>
</dbReference>
<dbReference type="OrthoDB" id="9808460at2"/>
<dbReference type="InterPro" id="IPR015911">
    <property type="entry name" value="Phosphoglycerate_kinase_CS"/>
</dbReference>
<dbReference type="Proteomes" id="UP000201169">
    <property type="component" value="Chromosome"/>
</dbReference>
<evidence type="ECO:0000256" key="13">
    <source>
        <dbReference type="PIRSR" id="PIRSR000724-1"/>
    </source>
</evidence>
<dbReference type="GO" id="GO:0004618">
    <property type="term" value="F:phosphoglycerate kinase activity"/>
    <property type="evidence" value="ECO:0007669"/>
    <property type="project" value="UniProtKB-UniRule"/>
</dbReference>
<dbReference type="AlphaFoldDB" id="A0A222MWS2"/>
<keyword evidence="7 12" id="KW-0808">Transferase</keyword>
<keyword evidence="11 12" id="KW-0324">Glycolysis</keyword>
<feature type="binding site" evidence="12">
    <location>
        <position position="123"/>
    </location>
    <ligand>
        <name>substrate</name>
    </ligand>
</feature>
<dbReference type="GO" id="GO:0005524">
    <property type="term" value="F:ATP binding"/>
    <property type="evidence" value="ECO:0007669"/>
    <property type="project" value="UniProtKB-KW"/>
</dbReference>
<feature type="binding site" evidence="13">
    <location>
        <position position="42"/>
    </location>
    <ligand>
        <name>(2R)-3-phosphoglycerate</name>
        <dbReference type="ChEBI" id="CHEBI:58272"/>
    </ligand>
</feature>
<dbReference type="FunFam" id="3.40.50.1260:FF:000006">
    <property type="entry name" value="Phosphoglycerate kinase"/>
    <property type="match status" value="1"/>
</dbReference>
<keyword evidence="9 12" id="KW-0418">Kinase</keyword>
<dbReference type="Gene3D" id="3.40.50.1260">
    <property type="entry name" value="Phosphoglycerate kinase, N-terminal domain"/>
    <property type="match status" value="2"/>
</dbReference>
<evidence type="ECO:0000256" key="1">
    <source>
        <dbReference type="ARBA" id="ARBA00000642"/>
    </source>
</evidence>
<feature type="binding site" evidence="12 14">
    <location>
        <position position="300"/>
    </location>
    <ligand>
        <name>ATP</name>
        <dbReference type="ChEBI" id="CHEBI:30616"/>
    </ligand>
</feature>
<organism evidence="16 17">
    <name type="scientific">Campylobacter avium LMG 24591</name>
    <dbReference type="NCBI Taxonomy" id="522484"/>
    <lineage>
        <taxon>Bacteria</taxon>
        <taxon>Pseudomonadati</taxon>
        <taxon>Campylobacterota</taxon>
        <taxon>Epsilonproteobacteria</taxon>
        <taxon>Campylobacterales</taxon>
        <taxon>Campylobacteraceae</taxon>
        <taxon>Campylobacter</taxon>
    </lineage>
</organism>
<reference evidence="16 17" key="1">
    <citation type="submission" date="2017-07" db="EMBL/GenBank/DDBJ databases">
        <title>Analysis of two Campylobacter avium genomes and identification of a novel hippuricase gene.</title>
        <authorList>
            <person name="Miller W.G."/>
            <person name="Chapman M.H."/>
            <person name="Yee E."/>
            <person name="Revez J."/>
            <person name="Bono J.L."/>
            <person name="Rossi M."/>
        </authorList>
    </citation>
    <scope>NUCLEOTIDE SEQUENCE [LARGE SCALE GENOMIC DNA]</scope>
    <source>
        <strain evidence="16 17">LMG 24591</strain>
    </source>
</reference>
<keyword evidence="8 12" id="KW-0547">Nucleotide-binding</keyword>
<dbReference type="CDD" id="cd00318">
    <property type="entry name" value="Phosphoglycerate_kinase"/>
    <property type="match status" value="1"/>
</dbReference>
<feature type="binding site" evidence="13">
    <location>
        <position position="156"/>
    </location>
    <ligand>
        <name>(2R)-3-phosphoglycerate</name>
        <dbReference type="ChEBI" id="CHEBI:58272"/>
    </ligand>
</feature>
<dbReference type="GO" id="GO:0006096">
    <property type="term" value="P:glycolytic process"/>
    <property type="evidence" value="ECO:0007669"/>
    <property type="project" value="UniProtKB-UniRule"/>
</dbReference>
<evidence type="ECO:0000256" key="11">
    <source>
        <dbReference type="ARBA" id="ARBA00023152"/>
    </source>
</evidence>
<evidence type="ECO:0000256" key="4">
    <source>
        <dbReference type="ARBA" id="ARBA00011245"/>
    </source>
</evidence>
<keyword evidence="17" id="KW-1185">Reference proteome</keyword>
<evidence type="ECO:0000256" key="15">
    <source>
        <dbReference type="RuleBase" id="RU000532"/>
    </source>
</evidence>
<gene>
    <name evidence="12 16" type="primary">pgk</name>
    <name evidence="16" type="ORF">CAV_0678</name>
</gene>
<feature type="binding site" evidence="12 13">
    <location>
        <begin position="26"/>
        <end position="28"/>
    </location>
    <ligand>
        <name>substrate</name>
    </ligand>
</feature>
<dbReference type="PIRSF" id="PIRSF000724">
    <property type="entry name" value="Pgk"/>
    <property type="match status" value="1"/>
</dbReference>
<feature type="binding site" evidence="12 14">
    <location>
        <begin position="357"/>
        <end position="360"/>
    </location>
    <ligand>
        <name>ATP</name>
        <dbReference type="ChEBI" id="CHEBI:30616"/>
    </ligand>
</feature>
<dbReference type="PROSITE" id="PS00111">
    <property type="entry name" value="PGLYCERATE_KINASE"/>
    <property type="match status" value="1"/>
</dbReference>
<dbReference type="InterPro" id="IPR036043">
    <property type="entry name" value="Phosphoglycerate_kinase_sf"/>
</dbReference>
<dbReference type="EC" id="2.7.2.3" evidence="5 12"/>
<keyword evidence="12" id="KW-0963">Cytoplasm</keyword>
<evidence type="ECO:0000256" key="3">
    <source>
        <dbReference type="ARBA" id="ARBA00008982"/>
    </source>
</evidence>
<accession>A0A222MWS2</accession>
<dbReference type="GO" id="GO:0006094">
    <property type="term" value="P:gluconeogenesis"/>
    <property type="evidence" value="ECO:0007669"/>
    <property type="project" value="TreeGrafter"/>
</dbReference>
<dbReference type="InterPro" id="IPR001576">
    <property type="entry name" value="Phosphoglycerate_kinase"/>
</dbReference>
<evidence type="ECO:0000256" key="10">
    <source>
        <dbReference type="ARBA" id="ARBA00022840"/>
    </source>
</evidence>
<keyword evidence="10 12" id="KW-0067">ATP-binding</keyword>
<dbReference type="KEGG" id="cavi:CAV_0678"/>
<evidence type="ECO:0000256" key="14">
    <source>
        <dbReference type="PIRSR" id="PIRSR000724-2"/>
    </source>
</evidence>
<feature type="binding site" evidence="12">
    <location>
        <position position="156"/>
    </location>
    <ligand>
        <name>substrate</name>
    </ligand>
</feature>
<dbReference type="UniPathway" id="UPA00109">
    <property type="reaction ID" value="UER00185"/>
</dbReference>
<dbReference type="InterPro" id="IPR015824">
    <property type="entry name" value="Phosphoglycerate_kinase_N"/>
</dbReference>
<dbReference type="PRINTS" id="PR00477">
    <property type="entry name" value="PHGLYCKINASE"/>
</dbReference>
<dbReference type="GO" id="GO:0043531">
    <property type="term" value="F:ADP binding"/>
    <property type="evidence" value="ECO:0007669"/>
    <property type="project" value="TreeGrafter"/>
</dbReference>